<proteinExistence type="predicted"/>
<dbReference type="KEGG" id="sez:Sez_0683"/>
<evidence type="ECO:0000313" key="1">
    <source>
        <dbReference type="EMBL" id="ACG62048.1"/>
    </source>
</evidence>
<name>B4U231_STREM</name>
<dbReference type="Proteomes" id="UP000001873">
    <property type="component" value="Chromosome"/>
</dbReference>
<protein>
    <submittedName>
        <fullName evidence="1">Uncharacterized protein</fullName>
    </submittedName>
</protein>
<dbReference type="EMBL" id="CP001129">
    <property type="protein sequence ID" value="ACG62048.1"/>
    <property type="molecule type" value="Genomic_DNA"/>
</dbReference>
<organism evidence="1 2">
    <name type="scientific">Streptococcus equi subsp. zooepidemicus (strain MGCS10565)</name>
    <dbReference type="NCBI Taxonomy" id="552526"/>
    <lineage>
        <taxon>Bacteria</taxon>
        <taxon>Bacillati</taxon>
        <taxon>Bacillota</taxon>
        <taxon>Bacilli</taxon>
        <taxon>Lactobacillales</taxon>
        <taxon>Streptococcaceae</taxon>
        <taxon>Streptococcus</taxon>
    </lineage>
</organism>
<accession>B4U231</accession>
<dbReference type="AlphaFoldDB" id="B4U231"/>
<reference evidence="1 2" key="1">
    <citation type="journal article" date="2008" name="PLoS ONE">
        <title>Genome sequence of a lancefield group C Streptococcus zooepidemicus strain causing epidemic nephritis: new information about an old disease.</title>
        <authorList>
            <person name="Beres S.B."/>
            <person name="Sesso R."/>
            <person name="Pinto S.W.L."/>
            <person name="Hoe N.P."/>
            <person name="Porcella S.F."/>
            <person name="Deleo F.R."/>
            <person name="Musser J.M."/>
        </authorList>
    </citation>
    <scope>NUCLEOTIDE SEQUENCE [LARGE SCALE GENOMIC DNA]</scope>
    <source>
        <strain evidence="1 2">MGCS10565</strain>
    </source>
</reference>
<gene>
    <name evidence="1" type="ordered locus">Sez_0683</name>
</gene>
<sequence length="55" mass="6396">MQGSVFLVSMINCLMTIFKDIRNYQMNLMITILNKLYFLKLGEKSLNCVDKSSDE</sequence>
<evidence type="ECO:0000313" key="2">
    <source>
        <dbReference type="Proteomes" id="UP000001873"/>
    </source>
</evidence>
<dbReference type="HOGENOM" id="CLU_3030362_0_0_9"/>